<evidence type="ECO:0000313" key="3">
    <source>
        <dbReference type="Proteomes" id="UP001519362"/>
    </source>
</evidence>
<evidence type="ECO:0000313" key="2">
    <source>
        <dbReference type="EMBL" id="MBP2436270.1"/>
    </source>
</evidence>
<dbReference type="Proteomes" id="UP001519362">
    <property type="component" value="Unassembled WGS sequence"/>
</dbReference>
<comment type="caution">
    <text evidence="2">The sequence shown here is derived from an EMBL/GenBank/DDBJ whole genome shotgun (WGS) entry which is preliminary data.</text>
</comment>
<name>A0ABS4ZG63_9MICO</name>
<gene>
    <name evidence="2" type="ORF">JOF34_000856</name>
</gene>
<dbReference type="InterPro" id="IPR050266">
    <property type="entry name" value="AB_hydrolase_sf"/>
</dbReference>
<accession>A0ABS4ZG63</accession>
<dbReference type="SUPFAM" id="SSF53474">
    <property type="entry name" value="alpha/beta-Hydrolases"/>
    <property type="match status" value="1"/>
</dbReference>
<reference evidence="2 3" key="1">
    <citation type="submission" date="2021-03" db="EMBL/GenBank/DDBJ databases">
        <title>Sequencing the genomes of 1000 actinobacteria strains.</title>
        <authorList>
            <person name="Klenk H.-P."/>
        </authorList>
    </citation>
    <scope>NUCLEOTIDE SEQUENCE [LARGE SCALE GENOMIC DNA]</scope>
    <source>
        <strain evidence="2 3">DSM 24221</strain>
    </source>
</reference>
<protein>
    <submittedName>
        <fullName evidence="2">Pimeloyl-ACP methyl ester carboxylesterase</fullName>
    </submittedName>
</protein>
<feature type="domain" description="AB hydrolase-1" evidence="1">
    <location>
        <begin position="54"/>
        <end position="282"/>
    </location>
</feature>
<keyword evidence="3" id="KW-1185">Reference proteome</keyword>
<dbReference type="RefSeq" id="WP_241244967.1">
    <property type="nucleotide sequence ID" value="NZ_CP049253.1"/>
</dbReference>
<evidence type="ECO:0000259" key="1">
    <source>
        <dbReference type="Pfam" id="PF12697"/>
    </source>
</evidence>
<dbReference type="InterPro" id="IPR000073">
    <property type="entry name" value="AB_hydrolase_1"/>
</dbReference>
<dbReference type="Gene3D" id="3.40.50.1820">
    <property type="entry name" value="alpha/beta hydrolase"/>
    <property type="match status" value="1"/>
</dbReference>
<dbReference type="PANTHER" id="PTHR43798:SF33">
    <property type="entry name" value="HYDROLASE, PUTATIVE (AFU_ORTHOLOGUE AFUA_2G14860)-RELATED"/>
    <property type="match status" value="1"/>
</dbReference>
<sequence length="302" mass="32269">MTQTHTDLDEFGFLPNQALEQKVALPVVRRENITLADGRTLSALVYGTGAPRAFFVHGAGLNAHTWDRTILSLAEPAIAIDLPGHGESSWRNDGAYTPELLAPDLAAALAAWATGPVALIGHSLGGLAALLTAAHHPGTVSSLTLVDIVPGAGREGASGLAEFFRRLDFASVEDAVDHAMSFSLGGSREAARRGVLLNTRTRADGRIEWKHHMARIFSPSDDTPRVASDPEAGWRALEDVTVPVTLVAASRGFLSPDDITRFRAHQPHARVVTLDASHNVQEGAFVALAREISTDIPREVRP</sequence>
<dbReference type="PRINTS" id="PR00111">
    <property type="entry name" value="ABHYDROLASE"/>
</dbReference>
<dbReference type="InterPro" id="IPR029058">
    <property type="entry name" value="AB_hydrolase_fold"/>
</dbReference>
<proteinExistence type="predicted"/>
<organism evidence="2 3">
    <name type="scientific">Microbacterium amylolyticum</name>
    <dbReference type="NCBI Taxonomy" id="936337"/>
    <lineage>
        <taxon>Bacteria</taxon>
        <taxon>Bacillati</taxon>
        <taxon>Actinomycetota</taxon>
        <taxon>Actinomycetes</taxon>
        <taxon>Micrococcales</taxon>
        <taxon>Microbacteriaceae</taxon>
        <taxon>Microbacterium</taxon>
    </lineage>
</organism>
<dbReference type="EMBL" id="JAGIOL010000001">
    <property type="protein sequence ID" value="MBP2436270.1"/>
    <property type="molecule type" value="Genomic_DNA"/>
</dbReference>
<dbReference type="PANTHER" id="PTHR43798">
    <property type="entry name" value="MONOACYLGLYCEROL LIPASE"/>
    <property type="match status" value="1"/>
</dbReference>
<dbReference type="Pfam" id="PF12697">
    <property type="entry name" value="Abhydrolase_6"/>
    <property type="match status" value="1"/>
</dbReference>